<organism evidence="2 3">
    <name type="scientific">Pedobacter psychrotolerans</name>
    <dbReference type="NCBI Taxonomy" id="1843235"/>
    <lineage>
        <taxon>Bacteria</taxon>
        <taxon>Pseudomonadati</taxon>
        <taxon>Bacteroidota</taxon>
        <taxon>Sphingobacteriia</taxon>
        <taxon>Sphingobacteriales</taxon>
        <taxon>Sphingobacteriaceae</taxon>
        <taxon>Pedobacter</taxon>
    </lineage>
</organism>
<gene>
    <name evidence="2" type="ORF">EV200_104314</name>
</gene>
<dbReference type="AlphaFoldDB" id="A0A4R2HCC8"/>
<protein>
    <submittedName>
        <fullName evidence="2">Uncharacterized protein</fullName>
    </submittedName>
</protein>
<evidence type="ECO:0000313" key="3">
    <source>
        <dbReference type="Proteomes" id="UP000295684"/>
    </source>
</evidence>
<sequence>MLYFLPNPQLNANQIGNGSRNTQLGPQTLQ</sequence>
<feature type="compositionally biased region" description="Polar residues" evidence="1">
    <location>
        <begin position="8"/>
        <end position="30"/>
    </location>
</feature>
<dbReference type="Proteomes" id="UP000295684">
    <property type="component" value="Unassembled WGS sequence"/>
</dbReference>
<accession>A0A4R2HCC8</accession>
<feature type="region of interest" description="Disordered" evidence="1">
    <location>
        <begin position="1"/>
        <end position="30"/>
    </location>
</feature>
<evidence type="ECO:0000313" key="2">
    <source>
        <dbReference type="EMBL" id="TCO25277.1"/>
    </source>
</evidence>
<comment type="caution">
    <text evidence="2">The sequence shown here is derived from an EMBL/GenBank/DDBJ whole genome shotgun (WGS) entry which is preliminary data.</text>
</comment>
<dbReference type="EMBL" id="SLWO01000004">
    <property type="protein sequence ID" value="TCO25277.1"/>
    <property type="molecule type" value="Genomic_DNA"/>
</dbReference>
<name>A0A4R2HCC8_9SPHI</name>
<evidence type="ECO:0000256" key="1">
    <source>
        <dbReference type="SAM" id="MobiDB-lite"/>
    </source>
</evidence>
<reference evidence="2 3" key="1">
    <citation type="submission" date="2019-03" db="EMBL/GenBank/DDBJ databases">
        <title>Genomic Encyclopedia of Type Strains, Phase IV (KMG-IV): sequencing the most valuable type-strain genomes for metagenomic binning, comparative biology and taxonomic classification.</title>
        <authorList>
            <person name="Goeker M."/>
        </authorList>
    </citation>
    <scope>NUCLEOTIDE SEQUENCE [LARGE SCALE GENOMIC DNA]</scope>
    <source>
        <strain evidence="2 3">DSM 103236</strain>
    </source>
</reference>
<proteinExistence type="predicted"/>